<evidence type="ECO:0000313" key="3">
    <source>
        <dbReference type="Proteomes" id="UP000247586"/>
    </source>
</evidence>
<dbReference type="STRING" id="1293036.GCA_001315825_00099"/>
<protein>
    <submittedName>
        <fullName evidence="2">ABC transporter substrate-binding protein</fullName>
    </submittedName>
</protein>
<reference evidence="3" key="2">
    <citation type="submission" date="2020-03" db="EMBL/GenBank/DDBJ databases">
        <title>Complete Genome Sequences of Extremely Thermoacidophilic, Metal-Mobilizing Type-Strain Members of the Archaeal Family Sulfolobaceae: Acidianus brierleyi DSM-1651T, Acidianus sulfidivorans DSM-18786T, Metallosphaera hakonensis DSM-7519T, and Metallosphaera prunae DSM-10039T.</title>
        <authorList>
            <person name="Counts J.A."/>
            <person name="Kelly R.M."/>
        </authorList>
    </citation>
    <scope>NUCLEOTIDE SEQUENCE [LARGE SCALE GENOMIC DNA]</scope>
    <source>
        <strain evidence="3">HO1-1</strain>
    </source>
</reference>
<dbReference type="CDD" id="cd01143">
    <property type="entry name" value="YvrC"/>
    <property type="match status" value="1"/>
</dbReference>
<evidence type="ECO:0000313" key="2">
    <source>
        <dbReference type="EMBL" id="AWS00635.1"/>
    </source>
</evidence>
<proteinExistence type="predicted"/>
<reference evidence="3" key="3">
    <citation type="submission" date="2020-03" db="EMBL/GenBank/DDBJ databases">
        <title>Sequencing and Assembly of Multiple Reported Metal-Biooxidizing Members of the Extremely Thermoacidophilic Archaeal Family Sulfolobaceae.</title>
        <authorList>
            <person name="Counts J.A."/>
            <person name="Kelly R.M."/>
        </authorList>
    </citation>
    <scope>NUCLEOTIDE SEQUENCE [LARGE SCALE GENOMIC DNA]</scope>
    <source>
        <strain evidence="3">HO1-1</strain>
    </source>
</reference>
<dbReference type="InterPro" id="IPR002491">
    <property type="entry name" value="ABC_transptr_periplasmic_BD"/>
</dbReference>
<dbReference type="InterPro" id="IPR050902">
    <property type="entry name" value="ABC_Transporter_SBP"/>
</dbReference>
<sequence>MKKKIFNDVLDDFVEIEFPPKRIVSLDPAATETLFLIGAGGLVVGTDAFSYRPPEAKNLLKLGSYTHVKYELLEKLKPEIIFTTQGAQKRLTSELIDKGYPVYSLRVATSIGEILNNILIVGNAVGYQLASRQLHSELLKIINKIPTPQLRPSVYIELDLGGPISPGFPTHISDGVWLAGGRNIFDNLVEAYVEPDPKSVKEAEPDIVIYEPKRESPDELQRFIRSLERRGLTELLSATIYVTKGDFLAHQGPSFITESLTWLNKTISSWIQSKK</sequence>
<name>A0A2U9IX47_9CREN</name>
<organism evidence="2 3">
    <name type="scientific">Metallosphaera hakonensis JCM 8857 = DSM 7519</name>
    <dbReference type="NCBI Taxonomy" id="1293036"/>
    <lineage>
        <taxon>Archaea</taxon>
        <taxon>Thermoproteota</taxon>
        <taxon>Thermoprotei</taxon>
        <taxon>Sulfolobales</taxon>
        <taxon>Sulfolobaceae</taxon>
        <taxon>Metallosphaera</taxon>
    </lineage>
</organism>
<dbReference type="OrthoDB" id="24039at2157"/>
<dbReference type="Pfam" id="PF01497">
    <property type="entry name" value="Peripla_BP_2"/>
    <property type="match status" value="1"/>
</dbReference>
<dbReference type="GeneID" id="36835280"/>
<dbReference type="PANTHER" id="PTHR30535:SF34">
    <property type="entry name" value="MOLYBDATE-BINDING PROTEIN MOLA"/>
    <property type="match status" value="1"/>
</dbReference>
<dbReference type="SUPFAM" id="SSF53807">
    <property type="entry name" value="Helical backbone' metal receptor"/>
    <property type="match status" value="1"/>
</dbReference>
<dbReference type="RefSeq" id="WP_110369796.1">
    <property type="nucleotide sequence ID" value="NZ_CP029287.2"/>
</dbReference>
<accession>A0A2U9IX47</accession>
<feature type="domain" description="Fe/B12 periplasmic-binding" evidence="1">
    <location>
        <begin position="22"/>
        <end position="271"/>
    </location>
</feature>
<gene>
    <name evidence="2" type="ORF">DFR87_08020</name>
</gene>
<keyword evidence="3" id="KW-1185">Reference proteome</keyword>
<dbReference type="PROSITE" id="PS50983">
    <property type="entry name" value="FE_B12_PBP"/>
    <property type="match status" value="1"/>
</dbReference>
<dbReference type="AlphaFoldDB" id="A0A2U9IX47"/>
<dbReference type="Proteomes" id="UP000247586">
    <property type="component" value="Chromosome"/>
</dbReference>
<dbReference type="EMBL" id="CP029287">
    <property type="protein sequence ID" value="AWS00635.1"/>
    <property type="molecule type" value="Genomic_DNA"/>
</dbReference>
<dbReference type="PANTHER" id="PTHR30535">
    <property type="entry name" value="VITAMIN B12-BINDING PROTEIN"/>
    <property type="match status" value="1"/>
</dbReference>
<dbReference type="Gene3D" id="3.40.50.1980">
    <property type="entry name" value="Nitrogenase molybdenum iron protein domain"/>
    <property type="match status" value="2"/>
</dbReference>
<dbReference type="KEGG" id="mhk:DFR87_08020"/>
<evidence type="ECO:0000259" key="1">
    <source>
        <dbReference type="PROSITE" id="PS50983"/>
    </source>
</evidence>
<reference evidence="2 3" key="1">
    <citation type="submission" date="2018-05" db="EMBL/GenBank/DDBJ databases">
        <title>Complete Genome Sequences of Extremely Thermoacidophilic, Metal-Mobilizing Type-Strain Members of the Archaeal Family Sulfolobaceae: Acidianus brierleyi DSM-1651T, Acidianus sulfidivorans DSM-18786T, Metallosphaera hakonensis DSM-7519T, and Metallosphaera prunae DSM-10039T.</title>
        <authorList>
            <person name="Counts J.A."/>
            <person name="Kelly R.M."/>
        </authorList>
    </citation>
    <scope>NUCLEOTIDE SEQUENCE [LARGE SCALE GENOMIC DNA]</scope>
    <source>
        <strain evidence="2 3">HO1-1</strain>
    </source>
</reference>